<keyword evidence="2" id="KW-1185">Reference proteome</keyword>
<accession>A0A919JT08</accession>
<protein>
    <submittedName>
        <fullName evidence="1">Uncharacterized protein</fullName>
    </submittedName>
</protein>
<dbReference type="EMBL" id="BOMV01000016">
    <property type="protein sequence ID" value="GIE94636.1"/>
    <property type="molecule type" value="Genomic_DNA"/>
</dbReference>
<dbReference type="AlphaFoldDB" id="A0A919JT08"/>
<reference evidence="1" key="1">
    <citation type="submission" date="2021-01" db="EMBL/GenBank/DDBJ databases">
        <title>Whole genome shotgun sequence of Actinoplanes rishiriensis NBRC 108556.</title>
        <authorList>
            <person name="Komaki H."/>
            <person name="Tamura T."/>
        </authorList>
    </citation>
    <scope>NUCLEOTIDE SEQUENCE</scope>
    <source>
        <strain evidence="1">NBRC 108556</strain>
    </source>
</reference>
<comment type="caution">
    <text evidence="1">The sequence shown here is derived from an EMBL/GenBank/DDBJ whole genome shotgun (WGS) entry which is preliminary data.</text>
</comment>
<evidence type="ECO:0000313" key="2">
    <source>
        <dbReference type="Proteomes" id="UP000636960"/>
    </source>
</evidence>
<name>A0A919JT08_9ACTN</name>
<evidence type="ECO:0000313" key="1">
    <source>
        <dbReference type="EMBL" id="GIE94636.1"/>
    </source>
</evidence>
<proteinExistence type="predicted"/>
<organism evidence="1 2">
    <name type="scientific">Paractinoplanes rishiriensis</name>
    <dbReference type="NCBI Taxonomy" id="1050105"/>
    <lineage>
        <taxon>Bacteria</taxon>
        <taxon>Bacillati</taxon>
        <taxon>Actinomycetota</taxon>
        <taxon>Actinomycetes</taxon>
        <taxon>Micromonosporales</taxon>
        <taxon>Micromonosporaceae</taxon>
        <taxon>Paractinoplanes</taxon>
    </lineage>
</organism>
<dbReference type="Proteomes" id="UP000636960">
    <property type="component" value="Unassembled WGS sequence"/>
</dbReference>
<sequence>MDKPWVRWPRPQFGHLGDNWRHECTAGSEDLDPRIVLGTVPDRLLPYWGCGAIPYAYGGCSTAMTTKQPVPNPPAELWPWAKALAPTGKYRPARHMTGALTADHCGPPGYRFAWNASTIVLGIRPRSETS</sequence>
<gene>
    <name evidence="1" type="ORF">Ari01nite_21010</name>
</gene>